<dbReference type="SUPFAM" id="SSF55103">
    <property type="entry name" value="FAD-linked oxidases, C-terminal domain"/>
    <property type="match status" value="1"/>
</dbReference>
<evidence type="ECO:0000313" key="4">
    <source>
        <dbReference type="EMBL" id="MBW8725222.1"/>
    </source>
</evidence>
<reference evidence="4" key="1">
    <citation type="submission" date="2020-06" db="EMBL/GenBank/DDBJ databases">
        <title>Stable isotope informed genome-resolved metagenomics uncovers potential trophic interactions in rhizosphere soil.</title>
        <authorList>
            <person name="Starr E.P."/>
            <person name="Shi S."/>
            <person name="Blazewicz S.J."/>
            <person name="Koch B.J."/>
            <person name="Probst A.J."/>
            <person name="Hungate B.A."/>
            <person name="Pett-Ridge J."/>
            <person name="Firestone M.K."/>
            <person name="Banfield J.F."/>
        </authorList>
    </citation>
    <scope>NUCLEOTIDE SEQUENCE</scope>
    <source>
        <strain evidence="4">YM_69_17</strain>
    </source>
</reference>
<dbReference type="NCBIfam" id="NF008439">
    <property type="entry name" value="PRK11282.1"/>
    <property type="match status" value="1"/>
</dbReference>
<keyword evidence="1" id="KW-0285">Flavoprotein</keyword>
<dbReference type="Pfam" id="PF01565">
    <property type="entry name" value="FAD_binding_4"/>
    <property type="match status" value="1"/>
</dbReference>
<dbReference type="EMBL" id="JAEKLZ010000163">
    <property type="protein sequence ID" value="MBW8725222.1"/>
    <property type="molecule type" value="Genomic_DNA"/>
</dbReference>
<organism evidence="4 5">
    <name type="scientific">Inquilinus limosus</name>
    <dbReference type="NCBI Taxonomy" id="171674"/>
    <lineage>
        <taxon>Bacteria</taxon>
        <taxon>Pseudomonadati</taxon>
        <taxon>Pseudomonadota</taxon>
        <taxon>Alphaproteobacteria</taxon>
        <taxon>Rhodospirillales</taxon>
        <taxon>Rhodospirillaceae</taxon>
        <taxon>Inquilinus</taxon>
    </lineage>
</organism>
<comment type="caution">
    <text evidence="4">The sequence shown here is derived from an EMBL/GenBank/DDBJ whole genome shotgun (WGS) entry which is preliminary data.</text>
</comment>
<evidence type="ECO:0000256" key="2">
    <source>
        <dbReference type="ARBA" id="ARBA00022827"/>
    </source>
</evidence>
<evidence type="ECO:0000259" key="3">
    <source>
        <dbReference type="PROSITE" id="PS51387"/>
    </source>
</evidence>
<dbReference type="InterPro" id="IPR016169">
    <property type="entry name" value="FAD-bd_PCMH_sub2"/>
</dbReference>
<dbReference type="Proteomes" id="UP000700706">
    <property type="component" value="Unassembled WGS sequence"/>
</dbReference>
<dbReference type="InterPro" id="IPR016166">
    <property type="entry name" value="FAD-bd_PCMH"/>
</dbReference>
<dbReference type="InterPro" id="IPR016164">
    <property type="entry name" value="FAD-linked_Oxase-like_C"/>
</dbReference>
<accession>A0A952FIU5</accession>
<dbReference type="EC" id="1.1.99.14" evidence="4"/>
<dbReference type="GO" id="GO:0019154">
    <property type="term" value="F:glycolate dehydrogenase activity"/>
    <property type="evidence" value="ECO:0007669"/>
    <property type="project" value="UniProtKB-EC"/>
</dbReference>
<feature type="domain" description="FAD-binding PCMH-type" evidence="3">
    <location>
        <begin position="1"/>
        <end position="183"/>
    </location>
</feature>
<dbReference type="PANTHER" id="PTHR11748:SF103">
    <property type="entry name" value="GLYCOLATE OXIDASE SUBUNIT GLCE"/>
    <property type="match status" value="1"/>
</dbReference>
<dbReference type="GO" id="GO:0071949">
    <property type="term" value="F:FAD binding"/>
    <property type="evidence" value="ECO:0007669"/>
    <property type="project" value="InterPro"/>
</dbReference>
<dbReference type="AlphaFoldDB" id="A0A952FIU5"/>
<sequence length="396" mass="40100">MTDTLKPETEDQVLEIVRWALAGAVPLELVGRGSKRGFGRPVQAAHALDLSGLAGIEVYEPEELVLTARPGTGMAEIEAALADRGQALAFEPPDLGPLYGGPAGAGTLGGAVGCNLSGPRRLKAGAARDHVLGIEAVSGRGQAFKSGGRVVKNVTGYDLPKLLTGAFGTLAAMTRITVKVLPAPETVRTLAIAGLDDAAGVAVLTRALTSPYEVSGAAHLPAGILGDAARSLVRIEGFGPSVDSRVAALSQSLGDAGPLTVLDPAESVALWRRIRDVAPFAGDALDGDGRAVWRISVAPTAGPAVAAAAGGAHYFDWGGGLVWIALPPDGDAGAAAIRAAVAAVGGGHATLVRAPAGLRAALPVFEPQPPALEALDRRVREAFDPKGILSPGRMTA</sequence>
<evidence type="ECO:0000256" key="1">
    <source>
        <dbReference type="ARBA" id="ARBA00022630"/>
    </source>
</evidence>
<dbReference type="InterPro" id="IPR036318">
    <property type="entry name" value="FAD-bd_PCMH-like_sf"/>
</dbReference>
<dbReference type="PROSITE" id="PS51387">
    <property type="entry name" value="FAD_PCMH"/>
    <property type="match status" value="1"/>
</dbReference>
<dbReference type="PANTHER" id="PTHR11748">
    <property type="entry name" value="D-LACTATE DEHYDROGENASE"/>
    <property type="match status" value="1"/>
</dbReference>
<keyword evidence="2" id="KW-0274">FAD</keyword>
<name>A0A952FIU5_9PROT</name>
<dbReference type="Gene3D" id="3.30.465.10">
    <property type="match status" value="1"/>
</dbReference>
<protein>
    <submittedName>
        <fullName evidence="4">Glycolate oxidase subunit GlcE</fullName>
        <ecNumber evidence="4">1.1.99.14</ecNumber>
    </submittedName>
</protein>
<proteinExistence type="predicted"/>
<keyword evidence="4" id="KW-0560">Oxidoreductase</keyword>
<dbReference type="InterPro" id="IPR006094">
    <property type="entry name" value="Oxid_FAD_bind_N"/>
</dbReference>
<evidence type="ECO:0000313" key="5">
    <source>
        <dbReference type="Proteomes" id="UP000700706"/>
    </source>
</evidence>
<dbReference type="SUPFAM" id="SSF56176">
    <property type="entry name" value="FAD-binding/transporter-associated domain-like"/>
    <property type="match status" value="1"/>
</dbReference>
<gene>
    <name evidence="4" type="primary">glcE</name>
    <name evidence="4" type="ORF">JF625_08730</name>
</gene>